<dbReference type="Gene3D" id="2.60.40.1190">
    <property type="match status" value="1"/>
</dbReference>
<reference evidence="1 2" key="1">
    <citation type="journal article" date="2023" name="Genome Announc.">
        <title>Pan-Genome Analyses of the Genus Cohnella and Proposal of the Novel Species Cohnella silvisoli sp. nov., Isolated from Forest Soil.</title>
        <authorList>
            <person name="Wang C."/>
            <person name="Mao L."/>
            <person name="Bao G."/>
            <person name="Zhu H."/>
        </authorList>
    </citation>
    <scope>NUCLEOTIDE SEQUENCE [LARGE SCALE GENOMIC DNA]</scope>
    <source>
        <strain evidence="1 2">NL03-T5-1</strain>
    </source>
</reference>
<sequence length="643" mass="73336">MLKIGDQTVIIGGFHDHWFRNGSHNPSLLMAALNYYHYDFICLMDKSPIDAWLKSCIEAYDPNLRIFLGFEQIYGWGHVVTVHGRETQIASHDHREILRQLKRECEFVALAHPHYPVTYETIFLNGELDRLLDEGIIDAVELEIRYPEQVEWFKNRDRSGKLTPIVGGWDHHIFNPIKHLPKVLYTEEQDPSTHIDTSGGNRTLIFAEENNFPSIVRAVNNGNTVIENLHTGELVGPSRLIAELECHGYREKMEELNRKRDTITLMIDRLPVVGEPLQLDFSQPGTVMLPGTLEKPLTYATDPAGRLFIERLPPIMDRDRTHFPVVYLGEDSYKRIFAIEISHSIQLDILPKINLAEDELHAIIIHPKIPFQGNIQLTVEHIIPDGVSLDEYNLTIPFPDHSKPEQPVSYVVTATGDKGITRRQEGLLTFATAAKFTRDWSATPAVVVNTAQYVPELYSVHGANFIWLGPEHFSAEVRFAWTDQELMVRIDVIDEVVYQPFKGHFMYNGDAIQFAIDPLLRRGSTEGSIYFYGFALTSEGPEVFRYKSPLEEANDNFTPPQEDVSLGGNYLEVERTPQGLVYLLKLPWCELAPLQPQTGSQLGLYMIFHNNNGEGLVNALHWPKPIQGEFMFPELWGVLTLSY</sequence>
<evidence type="ECO:0008006" key="3">
    <source>
        <dbReference type="Google" id="ProtNLM"/>
    </source>
</evidence>
<dbReference type="InterPro" id="IPR016195">
    <property type="entry name" value="Pol/histidinol_Pase-like"/>
</dbReference>
<dbReference type="Proteomes" id="UP001493487">
    <property type="component" value="Unassembled WGS sequence"/>
</dbReference>
<organism evidence="1 2">
    <name type="scientific">Cohnella silvisoli</name>
    <dbReference type="NCBI Taxonomy" id="2873699"/>
    <lineage>
        <taxon>Bacteria</taxon>
        <taxon>Bacillati</taxon>
        <taxon>Bacillota</taxon>
        <taxon>Bacilli</taxon>
        <taxon>Bacillales</taxon>
        <taxon>Paenibacillaceae</taxon>
        <taxon>Cohnella</taxon>
    </lineage>
</organism>
<dbReference type="Gene3D" id="3.20.20.140">
    <property type="entry name" value="Metal-dependent hydrolases"/>
    <property type="match status" value="1"/>
</dbReference>
<dbReference type="EMBL" id="JASKHM010000004">
    <property type="protein sequence ID" value="MEQ4482372.1"/>
    <property type="molecule type" value="Genomic_DNA"/>
</dbReference>
<dbReference type="SUPFAM" id="SSF49344">
    <property type="entry name" value="CBD9-like"/>
    <property type="match status" value="1"/>
</dbReference>
<gene>
    <name evidence="1" type="ORF">QJS35_08190</name>
</gene>
<proteinExistence type="predicted"/>
<keyword evidence="2" id="KW-1185">Reference proteome</keyword>
<dbReference type="RefSeq" id="WP_232187639.1">
    <property type="nucleotide sequence ID" value="NZ_JAIOAP010000013.1"/>
</dbReference>
<comment type="caution">
    <text evidence="1">The sequence shown here is derived from an EMBL/GenBank/DDBJ whole genome shotgun (WGS) entry which is preliminary data.</text>
</comment>
<evidence type="ECO:0000313" key="2">
    <source>
        <dbReference type="Proteomes" id="UP001493487"/>
    </source>
</evidence>
<name>A0ABV1KRH0_9BACL</name>
<accession>A0ABV1KRH0</accession>
<evidence type="ECO:0000313" key="1">
    <source>
        <dbReference type="EMBL" id="MEQ4482372.1"/>
    </source>
</evidence>
<protein>
    <recommendedName>
        <fullName evidence="3">Carbohydrate-binding domain-containing protein</fullName>
    </recommendedName>
</protein>
<dbReference type="SUPFAM" id="SSF89550">
    <property type="entry name" value="PHP domain-like"/>
    <property type="match status" value="1"/>
</dbReference>